<dbReference type="Gene3D" id="1.20.5.190">
    <property type="match status" value="1"/>
</dbReference>
<protein>
    <recommendedName>
        <fullName evidence="2">Dilute domain-containing protein</fullName>
    </recommendedName>
</protein>
<dbReference type="InterPro" id="IPR002710">
    <property type="entry name" value="Dilute_dom"/>
</dbReference>
<dbReference type="PANTHER" id="PTHR16027:SF6">
    <property type="entry name" value="DILUTE DOMAIN-CONTAINING PROTEIN"/>
    <property type="match status" value="1"/>
</dbReference>
<organism evidence="3 4">
    <name type="scientific">Platanthera guangdongensis</name>
    <dbReference type="NCBI Taxonomy" id="2320717"/>
    <lineage>
        <taxon>Eukaryota</taxon>
        <taxon>Viridiplantae</taxon>
        <taxon>Streptophyta</taxon>
        <taxon>Embryophyta</taxon>
        <taxon>Tracheophyta</taxon>
        <taxon>Spermatophyta</taxon>
        <taxon>Magnoliopsida</taxon>
        <taxon>Liliopsida</taxon>
        <taxon>Asparagales</taxon>
        <taxon>Orchidaceae</taxon>
        <taxon>Orchidoideae</taxon>
        <taxon>Orchideae</taxon>
        <taxon>Orchidinae</taxon>
        <taxon>Platanthera</taxon>
    </lineage>
</organism>
<dbReference type="PANTHER" id="PTHR16027">
    <property type="entry name" value="DILUTE DOMAIN-CONTAINING PROTEIN YPR089W"/>
    <property type="match status" value="1"/>
</dbReference>
<feature type="coiled-coil region" evidence="1">
    <location>
        <begin position="166"/>
        <end position="223"/>
    </location>
</feature>
<evidence type="ECO:0000313" key="4">
    <source>
        <dbReference type="Proteomes" id="UP001412067"/>
    </source>
</evidence>
<evidence type="ECO:0000313" key="3">
    <source>
        <dbReference type="EMBL" id="KAK8941651.1"/>
    </source>
</evidence>
<proteinExistence type="predicted"/>
<dbReference type="SMART" id="SM01132">
    <property type="entry name" value="DIL"/>
    <property type="match status" value="1"/>
</dbReference>
<keyword evidence="4" id="KW-1185">Reference proteome</keyword>
<sequence>MKERKAAVFIQACWRMWKKYALFQHRRLAAISIQCAWKQKLAIVELRKLRMAANEAGSLRDAKTKLEQRLEDLSLRLTIERRLRVSAEEAKFLEVSQLKRSVELLNYELNAAKIIIGDECNRNSSLLSEIEILRKDQAIFQHNLDKMAEIQKENSFLKNSSESLGMKSLDLEKQLQESQKDNLETSKRLHETEDKFMGLEHNLQGLEEKLRNLRDENHVLRQNAVDKPPFNTLAMTKYLSEEDTPSLMHSDTKQKLGFETPIHGKFPVFFPRSMSDSQRPRIALERLEEHHEVLLGSINATLGFKDGKPIAASVLYRCLLQWRTFEAERTTVFDSVIDAINNVLKAERENADILLYWLSNSSALLCLLQRNLRSNVSLKTPNYRSGGSFGLSGRMAWVMKSPLKLTRAEDGISPVNANYPAILFKQQLASCLEKIFGLIRDNLKRELSPLLCQCIQAPKSTRPSTGRMSRSPGVSQQPLNTHWESIIEFFNTLLAQLRKNYVPSFFIRKLITQLFSFINTQLFNSLLLRRECCTFSNGEYVKSGLAMLEKWIADATDEFAGTSWHELNYIRQAVGFLVIHQKKRKTLEEIKHDLCPILGVGQIYRICTMYWDDKYGTQSVSDEVVVAMREIFNRDENSISSSFLLDDDMSIPFSSEDISKAIPAIDPNDVELPPSLHHLPSAQFLLLRPEPVPPHIGKSEPV</sequence>
<dbReference type="Proteomes" id="UP001412067">
    <property type="component" value="Unassembled WGS sequence"/>
</dbReference>
<dbReference type="InterPro" id="IPR052072">
    <property type="entry name" value="Vascular_dev_regulator"/>
</dbReference>
<dbReference type="CDD" id="cd15475">
    <property type="entry name" value="MyosinXI_CBD"/>
    <property type="match status" value="1"/>
</dbReference>
<dbReference type="PROSITE" id="PS51126">
    <property type="entry name" value="DILUTE"/>
    <property type="match status" value="1"/>
</dbReference>
<gene>
    <name evidence="3" type="ORF">KSP40_PGU007477</name>
</gene>
<feature type="coiled-coil region" evidence="1">
    <location>
        <begin position="49"/>
        <end position="83"/>
    </location>
</feature>
<dbReference type="Pfam" id="PF01843">
    <property type="entry name" value="DIL"/>
    <property type="match status" value="1"/>
</dbReference>
<accession>A0ABR2LHV3</accession>
<feature type="domain" description="Dilute" evidence="2">
    <location>
        <begin position="334"/>
        <end position="634"/>
    </location>
</feature>
<comment type="caution">
    <text evidence="3">The sequence shown here is derived from an EMBL/GenBank/DDBJ whole genome shotgun (WGS) entry which is preliminary data.</text>
</comment>
<evidence type="ECO:0000256" key="1">
    <source>
        <dbReference type="SAM" id="Coils"/>
    </source>
</evidence>
<dbReference type="InterPro" id="IPR037975">
    <property type="entry name" value="MyosinXI_CBD"/>
</dbReference>
<keyword evidence="1" id="KW-0175">Coiled coil</keyword>
<evidence type="ECO:0000259" key="2">
    <source>
        <dbReference type="PROSITE" id="PS51126"/>
    </source>
</evidence>
<name>A0ABR2LHV3_9ASPA</name>
<dbReference type="EMBL" id="JBBWWR010000019">
    <property type="protein sequence ID" value="KAK8941651.1"/>
    <property type="molecule type" value="Genomic_DNA"/>
</dbReference>
<reference evidence="3 4" key="1">
    <citation type="journal article" date="2022" name="Nat. Plants">
        <title>Genomes of leafy and leafless Platanthera orchids illuminate the evolution of mycoheterotrophy.</title>
        <authorList>
            <person name="Li M.H."/>
            <person name="Liu K.W."/>
            <person name="Li Z."/>
            <person name="Lu H.C."/>
            <person name="Ye Q.L."/>
            <person name="Zhang D."/>
            <person name="Wang J.Y."/>
            <person name="Li Y.F."/>
            <person name="Zhong Z.M."/>
            <person name="Liu X."/>
            <person name="Yu X."/>
            <person name="Liu D.K."/>
            <person name="Tu X.D."/>
            <person name="Liu B."/>
            <person name="Hao Y."/>
            <person name="Liao X.Y."/>
            <person name="Jiang Y.T."/>
            <person name="Sun W.H."/>
            <person name="Chen J."/>
            <person name="Chen Y.Q."/>
            <person name="Ai Y."/>
            <person name="Zhai J.W."/>
            <person name="Wu S.S."/>
            <person name="Zhou Z."/>
            <person name="Hsiao Y.Y."/>
            <person name="Wu W.L."/>
            <person name="Chen Y.Y."/>
            <person name="Lin Y.F."/>
            <person name="Hsu J.L."/>
            <person name="Li C.Y."/>
            <person name="Wang Z.W."/>
            <person name="Zhao X."/>
            <person name="Zhong W.Y."/>
            <person name="Ma X.K."/>
            <person name="Ma L."/>
            <person name="Huang J."/>
            <person name="Chen G.Z."/>
            <person name="Huang M.Z."/>
            <person name="Huang L."/>
            <person name="Peng D.H."/>
            <person name="Luo Y.B."/>
            <person name="Zou S.Q."/>
            <person name="Chen S.P."/>
            <person name="Lan S."/>
            <person name="Tsai W.C."/>
            <person name="Van de Peer Y."/>
            <person name="Liu Z.J."/>
        </authorList>
    </citation>
    <scope>NUCLEOTIDE SEQUENCE [LARGE SCALE GENOMIC DNA]</scope>
    <source>
        <strain evidence="3">Lor288</strain>
    </source>
</reference>